<feature type="region of interest" description="Disordered" evidence="1">
    <location>
        <begin position="252"/>
        <end position="279"/>
    </location>
</feature>
<organism evidence="3 4">
    <name type="scientific">Eleusine coracana subsp. coracana</name>
    <dbReference type="NCBI Taxonomy" id="191504"/>
    <lineage>
        <taxon>Eukaryota</taxon>
        <taxon>Viridiplantae</taxon>
        <taxon>Streptophyta</taxon>
        <taxon>Embryophyta</taxon>
        <taxon>Tracheophyta</taxon>
        <taxon>Spermatophyta</taxon>
        <taxon>Magnoliopsida</taxon>
        <taxon>Liliopsida</taxon>
        <taxon>Poales</taxon>
        <taxon>Poaceae</taxon>
        <taxon>PACMAD clade</taxon>
        <taxon>Chloridoideae</taxon>
        <taxon>Cynodonteae</taxon>
        <taxon>Eleusininae</taxon>
        <taxon>Eleusine</taxon>
    </lineage>
</organism>
<accession>A0AAV5FC91</accession>
<evidence type="ECO:0000256" key="1">
    <source>
        <dbReference type="SAM" id="MobiDB-lite"/>
    </source>
</evidence>
<dbReference type="Pfam" id="PF04424">
    <property type="entry name" value="MINDY_DUB"/>
    <property type="match status" value="1"/>
</dbReference>
<dbReference type="GO" id="GO:0016807">
    <property type="term" value="F:cysteine-type carboxypeptidase activity"/>
    <property type="evidence" value="ECO:0007669"/>
    <property type="project" value="TreeGrafter"/>
</dbReference>
<evidence type="ECO:0000313" key="3">
    <source>
        <dbReference type="EMBL" id="GJN32532.1"/>
    </source>
</evidence>
<protein>
    <recommendedName>
        <fullName evidence="2">MINDY deubiquitinase domain-containing protein</fullName>
    </recommendedName>
</protein>
<dbReference type="InterPro" id="IPR033979">
    <property type="entry name" value="MINDY_domain"/>
</dbReference>
<reference evidence="3" key="2">
    <citation type="submission" date="2021-12" db="EMBL/GenBank/DDBJ databases">
        <title>Resequencing data analysis of finger millet.</title>
        <authorList>
            <person name="Hatakeyama M."/>
            <person name="Aluri S."/>
            <person name="Balachadran M.T."/>
            <person name="Sivarajan S.R."/>
            <person name="Poveda L."/>
            <person name="Shimizu-Inatsugi R."/>
            <person name="Schlapbach R."/>
            <person name="Sreeman S.M."/>
            <person name="Shimizu K.K."/>
        </authorList>
    </citation>
    <scope>NUCLEOTIDE SEQUENCE</scope>
</reference>
<dbReference type="GO" id="GO:0071108">
    <property type="term" value="P:protein K48-linked deubiquitination"/>
    <property type="evidence" value="ECO:0007669"/>
    <property type="project" value="TreeGrafter"/>
</dbReference>
<dbReference type="Proteomes" id="UP001054889">
    <property type="component" value="Unassembled WGS sequence"/>
</dbReference>
<reference evidence="3" key="1">
    <citation type="journal article" date="2018" name="DNA Res.">
        <title>Multiple hybrid de novo genome assembly of finger millet, an orphan allotetraploid crop.</title>
        <authorList>
            <person name="Hatakeyama M."/>
            <person name="Aluri S."/>
            <person name="Balachadran M.T."/>
            <person name="Sivarajan S.R."/>
            <person name="Patrignani A."/>
            <person name="Gruter S."/>
            <person name="Poveda L."/>
            <person name="Shimizu-Inatsugi R."/>
            <person name="Baeten J."/>
            <person name="Francoijs K.J."/>
            <person name="Nataraja K.N."/>
            <person name="Reddy Y.A.N."/>
            <person name="Phadnis S."/>
            <person name="Ravikumar R.L."/>
            <person name="Schlapbach R."/>
            <person name="Sreeman S.M."/>
            <person name="Shimizu K.K."/>
        </authorList>
    </citation>
    <scope>NUCLEOTIDE SEQUENCE</scope>
</reference>
<dbReference type="PANTHER" id="PTHR18063:SF6">
    <property type="entry name" value="UBIQUITIN CARBOXYL-TERMINAL HYDROLASE"/>
    <property type="match status" value="1"/>
</dbReference>
<sequence length="521" mass="59626">MSEFKDEVDWEQNISEEKLLEVIENSLVILNEERFKDRVFKNEVSRALPMLATPADVIPYTNSVIGFGGAAVLSLIKALCIPVLHGCMVDDKASGLSGCSYIDLVNAYNTPTLPEDADDDVKKRWELIRDIMEKTRNQLNSYGVSCICDYMILQGQAFAILYRNGEFKLVHLYRGVVHMLYTLDEDIEEVELEERTRVWQVDRDDLYVTGRYKHLNEEDGITITQLYLAGWKHALSLPTQIADRHAAELIESEEREKEEKAKKEAAARSKTKKPQSCDISGSVALDEETSPLVPCSEIGDDTGAVSPDDLSHILKRVTVLDLSHYCGRSKTPYFEGEVILMKERNLFMLSIDFLHIEEDCQELSILIRDDYDNSVREDLKKCLVEYLMGKSVEKEMAEQAVLRIMEVPKGYQPFIEFAERIRCKLIDYHVIYNKELSACASKLGRRMARGFLKIIKHMHISGYCWNGDWSVSDMKVRSDGKKFIITAKAQHLVSGEGIKADLKKFSEILFPYYTYEVEVIF</sequence>
<gene>
    <name evidence="3" type="primary">gb21046</name>
    <name evidence="3" type="ORF">PR202_gb21046</name>
</gene>
<dbReference type="InterPro" id="IPR007518">
    <property type="entry name" value="MINDY"/>
</dbReference>
<dbReference type="GO" id="GO:0071944">
    <property type="term" value="C:cell periphery"/>
    <property type="evidence" value="ECO:0007669"/>
    <property type="project" value="TreeGrafter"/>
</dbReference>
<dbReference type="PANTHER" id="PTHR18063">
    <property type="entry name" value="NF-E2 INDUCIBLE PROTEIN"/>
    <property type="match status" value="1"/>
</dbReference>
<proteinExistence type="predicted"/>
<dbReference type="GO" id="GO:1990380">
    <property type="term" value="F:K48-linked deubiquitinase activity"/>
    <property type="evidence" value="ECO:0007669"/>
    <property type="project" value="InterPro"/>
</dbReference>
<name>A0AAV5FC91_ELECO</name>
<dbReference type="AlphaFoldDB" id="A0AAV5FC91"/>
<dbReference type="EMBL" id="BQKI01000084">
    <property type="protein sequence ID" value="GJN32532.1"/>
    <property type="molecule type" value="Genomic_DNA"/>
</dbReference>
<dbReference type="GO" id="GO:0004843">
    <property type="term" value="F:cysteine-type deubiquitinase activity"/>
    <property type="evidence" value="ECO:0007669"/>
    <property type="project" value="InterPro"/>
</dbReference>
<evidence type="ECO:0000259" key="2">
    <source>
        <dbReference type="Pfam" id="PF04424"/>
    </source>
</evidence>
<evidence type="ECO:0000313" key="4">
    <source>
        <dbReference type="Proteomes" id="UP001054889"/>
    </source>
</evidence>
<comment type="caution">
    <text evidence="3">The sequence shown here is derived from an EMBL/GenBank/DDBJ whole genome shotgun (WGS) entry which is preliminary data.</text>
</comment>
<dbReference type="GO" id="GO:0005829">
    <property type="term" value="C:cytosol"/>
    <property type="evidence" value="ECO:0007669"/>
    <property type="project" value="TreeGrafter"/>
</dbReference>
<keyword evidence="4" id="KW-1185">Reference proteome</keyword>
<feature type="compositionally biased region" description="Basic and acidic residues" evidence="1">
    <location>
        <begin position="252"/>
        <end position="267"/>
    </location>
</feature>
<feature type="domain" description="MINDY deubiquitinase" evidence="2">
    <location>
        <begin position="11"/>
        <end position="200"/>
    </location>
</feature>